<reference evidence="15" key="4">
    <citation type="journal article" date="2019" name="Int. J. Syst. Evol. Microbiol.">
        <title>The Global Catalogue of Microorganisms (GCM) 10K type strain sequencing project: providing services to taxonomists for standard genome sequencing and annotation.</title>
        <authorList>
            <consortium name="The Broad Institute Genomics Platform"/>
            <consortium name="The Broad Institute Genome Sequencing Center for Infectious Disease"/>
            <person name="Wu L."/>
            <person name="Ma J."/>
        </authorList>
    </citation>
    <scope>NUCLEOTIDE SEQUENCE [LARGE SCALE GENOMIC DNA]</scope>
    <source>
        <strain evidence="15">CGMCC 1.12707</strain>
    </source>
</reference>
<dbReference type="STRING" id="1434701.SAMN05443634_109165"/>
<protein>
    <recommendedName>
        <fullName evidence="6 7">Polyphosphate kinase</fullName>
        <ecNumber evidence="6 7">2.7.4.1</ecNumber>
    </recommendedName>
    <alternativeName>
        <fullName evidence="6">ATP-polyphosphate phosphotransferase</fullName>
    </alternativeName>
    <alternativeName>
        <fullName evidence="6">Polyphosphoric acid kinase</fullName>
    </alternativeName>
</protein>
<dbReference type="GO" id="GO:0046872">
    <property type="term" value="F:metal ion binding"/>
    <property type="evidence" value="ECO:0007669"/>
    <property type="project" value="UniProtKB-KW"/>
</dbReference>
<comment type="PTM">
    <text evidence="6 7">An intermediate of this reaction is the autophosphorylated ppk in which a phosphate is covalently linked to a histidine residue through a N-P bond.</text>
</comment>
<evidence type="ECO:0000256" key="6">
    <source>
        <dbReference type="HAMAP-Rule" id="MF_00347"/>
    </source>
</evidence>
<dbReference type="InterPro" id="IPR036830">
    <property type="entry name" value="PP_kinase_middle_dom_sf"/>
</dbReference>
<organism evidence="13 14">
    <name type="scientific">Chishuiella changwenlii</name>
    <dbReference type="NCBI Taxonomy" id="1434701"/>
    <lineage>
        <taxon>Bacteria</taxon>
        <taxon>Pseudomonadati</taxon>
        <taxon>Bacteroidota</taxon>
        <taxon>Flavobacteriia</taxon>
        <taxon>Flavobacteriales</taxon>
        <taxon>Weeksellaceae</taxon>
        <taxon>Chishuiella</taxon>
    </lineage>
</organism>
<feature type="domain" description="Polyphosphate kinase C-terminal" evidence="11">
    <location>
        <begin position="329"/>
        <end position="491"/>
    </location>
</feature>
<feature type="domain" description="Polyphosphate kinase C-terminal" evidence="10">
    <location>
        <begin position="501"/>
        <end position="670"/>
    </location>
</feature>
<dbReference type="Pfam" id="PF02503">
    <property type="entry name" value="PP_kinase"/>
    <property type="match status" value="1"/>
</dbReference>
<dbReference type="InterPro" id="IPR036832">
    <property type="entry name" value="PPK_N_dom_sf"/>
</dbReference>
<dbReference type="EMBL" id="FRBH01000009">
    <property type="protein sequence ID" value="SHL46391.1"/>
    <property type="molecule type" value="Genomic_DNA"/>
</dbReference>
<dbReference type="InterPro" id="IPR025200">
    <property type="entry name" value="PPK_C_dom2"/>
</dbReference>
<reference evidence="12" key="1">
    <citation type="journal article" date="2014" name="Int. J. Syst. Evol. Microbiol.">
        <title>Complete genome of a new Firmicutes species belonging to the dominant human colonic microbiota ('Ruminococcus bicirculans') reveals two chromosomes and a selective capacity to utilize plant glucans.</title>
        <authorList>
            <consortium name="NISC Comparative Sequencing Program"/>
            <person name="Wegmann U."/>
            <person name="Louis P."/>
            <person name="Goesmann A."/>
            <person name="Henrissat B."/>
            <person name="Duncan S.H."/>
            <person name="Flint H.J."/>
        </authorList>
    </citation>
    <scope>NUCLEOTIDE SEQUENCE</scope>
    <source>
        <strain evidence="12">CGMCC 1.12707</strain>
    </source>
</reference>
<evidence type="ECO:0000259" key="9">
    <source>
        <dbReference type="Pfam" id="PF13089"/>
    </source>
</evidence>
<proteinExistence type="inferred from homology"/>
<comment type="cofactor">
    <cofactor evidence="6">
        <name>Mg(2+)</name>
        <dbReference type="ChEBI" id="CHEBI:18420"/>
    </cofactor>
</comment>
<dbReference type="NCBIfam" id="TIGR03705">
    <property type="entry name" value="poly_P_kin"/>
    <property type="match status" value="1"/>
</dbReference>
<dbReference type="InterPro" id="IPR041108">
    <property type="entry name" value="PP_kinase_C_1"/>
</dbReference>
<evidence type="ECO:0000313" key="12">
    <source>
        <dbReference type="EMBL" id="GGE91348.1"/>
    </source>
</evidence>
<dbReference type="Proteomes" id="UP000650994">
    <property type="component" value="Unassembled WGS sequence"/>
</dbReference>
<dbReference type="InterPro" id="IPR003414">
    <property type="entry name" value="PP_kinase"/>
</dbReference>
<evidence type="ECO:0000256" key="5">
    <source>
        <dbReference type="ARBA" id="ARBA00022840"/>
    </source>
</evidence>
<feature type="binding site" evidence="6">
    <location>
        <position position="372"/>
    </location>
    <ligand>
        <name>Mg(2+)</name>
        <dbReference type="ChEBI" id="CHEBI:18420"/>
    </ligand>
</feature>
<dbReference type="PANTHER" id="PTHR30218:SF0">
    <property type="entry name" value="POLYPHOSPHATE KINASE"/>
    <property type="match status" value="1"/>
</dbReference>
<feature type="binding site" evidence="6">
    <location>
        <position position="562"/>
    </location>
    <ligand>
        <name>ATP</name>
        <dbReference type="ChEBI" id="CHEBI:30616"/>
    </ligand>
</feature>
<feature type="binding site" evidence="6">
    <location>
        <position position="466"/>
    </location>
    <ligand>
        <name>ATP</name>
        <dbReference type="ChEBI" id="CHEBI:30616"/>
    </ligand>
</feature>
<feature type="binding site" evidence="6">
    <location>
        <position position="402"/>
    </location>
    <ligand>
        <name>Mg(2+)</name>
        <dbReference type="ChEBI" id="CHEBI:18420"/>
    </ligand>
</feature>
<dbReference type="Proteomes" id="UP000184120">
    <property type="component" value="Unassembled WGS sequence"/>
</dbReference>
<keyword evidence="6" id="KW-0479">Metal-binding</keyword>
<dbReference type="NCBIfam" id="NF003917">
    <property type="entry name" value="PRK05443.1-1"/>
    <property type="match status" value="1"/>
</dbReference>
<dbReference type="RefSeq" id="WP_072933151.1">
    <property type="nucleotide sequence ID" value="NZ_BMFL01000003.1"/>
</dbReference>
<dbReference type="Gene3D" id="1.20.58.310">
    <property type="entry name" value="Polyphosphate kinase N-terminal domain"/>
    <property type="match status" value="1"/>
</dbReference>
<evidence type="ECO:0000256" key="3">
    <source>
        <dbReference type="ARBA" id="ARBA00022741"/>
    </source>
</evidence>
<evidence type="ECO:0000256" key="2">
    <source>
        <dbReference type="ARBA" id="ARBA00022679"/>
    </source>
</evidence>
<comment type="function">
    <text evidence="6 7">Catalyzes the reversible transfer of the terminal phosphate of ATP to form a long-chain polyphosphate (polyP).</text>
</comment>
<evidence type="ECO:0000259" key="11">
    <source>
        <dbReference type="Pfam" id="PF17941"/>
    </source>
</evidence>
<evidence type="ECO:0000259" key="8">
    <source>
        <dbReference type="Pfam" id="PF02503"/>
    </source>
</evidence>
<dbReference type="GO" id="GO:0009358">
    <property type="term" value="C:polyphosphate kinase complex"/>
    <property type="evidence" value="ECO:0007669"/>
    <property type="project" value="InterPro"/>
</dbReference>
<evidence type="ECO:0000313" key="13">
    <source>
        <dbReference type="EMBL" id="SHL46391.1"/>
    </source>
</evidence>
<accession>A0A1M7AUN8</accession>
<evidence type="ECO:0000256" key="7">
    <source>
        <dbReference type="RuleBase" id="RU003800"/>
    </source>
</evidence>
<dbReference type="GO" id="GO:0006799">
    <property type="term" value="P:polyphosphate biosynthetic process"/>
    <property type="evidence" value="ECO:0007669"/>
    <property type="project" value="UniProtKB-UniRule"/>
</dbReference>
<dbReference type="HAMAP" id="MF_00347">
    <property type="entry name" value="Polyphosphate_kinase"/>
    <property type="match status" value="1"/>
</dbReference>
<keyword evidence="6" id="KW-0460">Magnesium</keyword>
<evidence type="ECO:0000313" key="14">
    <source>
        <dbReference type="Proteomes" id="UP000184120"/>
    </source>
</evidence>
<evidence type="ECO:0000256" key="4">
    <source>
        <dbReference type="ARBA" id="ARBA00022777"/>
    </source>
</evidence>
<dbReference type="Gene3D" id="3.30.870.10">
    <property type="entry name" value="Endonuclease Chain A"/>
    <property type="match status" value="2"/>
</dbReference>
<dbReference type="EC" id="2.7.4.1" evidence="6 7"/>
<feature type="domain" description="Polyphosphate kinase middle" evidence="8">
    <location>
        <begin position="124"/>
        <end position="302"/>
    </location>
</feature>
<feature type="binding site" evidence="6">
    <location>
        <position position="590"/>
    </location>
    <ligand>
        <name>ATP</name>
        <dbReference type="ChEBI" id="CHEBI:30616"/>
    </ligand>
</feature>
<evidence type="ECO:0000259" key="10">
    <source>
        <dbReference type="Pfam" id="PF13090"/>
    </source>
</evidence>
<evidence type="ECO:0000313" key="15">
    <source>
        <dbReference type="Proteomes" id="UP000650994"/>
    </source>
</evidence>
<sequence length="689" mass="80630">MKKYINREISWLSFNARVLQEAADETVPLSERIRFLGIYSNNLDEFYSVRYSTILRSIQFKDVEKVYHNIVADQTDEELIEEINEIVYQQRIQYDELHQKLFKELEEHQIYVIDDKSIPDNYLDFISEYFYSEFIHTVGVFILDDIKKVPSLRDGSFYLAIKMQLKDKVQYAILIVPSHLFPRFIVLPKKDDKTYVMYLEDIIRFHLKDIFKIFDFESIEAHSIKITRDSELNFDNDLEHSLLEKVVHSLENRKKGVPVRLVYDAEIAEDTLKFFLKKLRLDEYDSINPGGKYHNKRDLMSFPTFGIPGLTYEKIKPIALKNPLKYTSYFQSFTEKEEMIMAPYHDYSLLLRFLREAAIDPKVTKIKITIYRVAKDSQVMRSLINAAMNGKEVTAVLELRARFDESNNAMWSRKLQEAGVNVIFGVPGLKVHSKIGYIERKPDGDLAEKYVFISTGNFHAGTARAYTDYTYFTTNPGITKEVEQIFKFFGANYLNQNYYHLLVSPHGTRKKIVKMIKKEIKNHQAGLPAEINMKLNSLSDKQMIDLLYKASQKGVKVRLVIRGINCLIPEVKNLSENIQCVSVIDKFLEHPRIYWFKNAGDDKVYISSADMMERNLDSRVEVACPIYNPELKKIIMDTFDISFEDNVKGRQITAKSSLAYKRNDLPPNRSQYTTYDYFLKLNNQEENED</sequence>
<feature type="domain" description="Polyphosphate kinase N-terminal" evidence="9">
    <location>
        <begin position="4"/>
        <end position="112"/>
    </location>
</feature>
<keyword evidence="1 6" id="KW-0597">Phosphoprotein</keyword>
<comment type="similarity">
    <text evidence="6 7">Belongs to the polyphosphate kinase 1 (PPK1) family.</text>
</comment>
<keyword evidence="15" id="KW-1185">Reference proteome</keyword>
<dbReference type="PIRSF" id="PIRSF015589">
    <property type="entry name" value="PP_kinase"/>
    <property type="match status" value="1"/>
</dbReference>
<dbReference type="InterPro" id="IPR025198">
    <property type="entry name" value="PPK_N_dom"/>
</dbReference>
<feature type="binding site" evidence="6">
    <location>
        <position position="42"/>
    </location>
    <ligand>
        <name>ATP</name>
        <dbReference type="ChEBI" id="CHEBI:30616"/>
    </ligand>
</feature>
<dbReference type="AlphaFoldDB" id="A0A1M7AUN8"/>
<dbReference type="Gene3D" id="3.30.1840.10">
    <property type="entry name" value="Polyphosphate kinase middle domain"/>
    <property type="match status" value="1"/>
</dbReference>
<dbReference type="InterPro" id="IPR024953">
    <property type="entry name" value="PP_kinase_middle"/>
</dbReference>
<dbReference type="Pfam" id="PF17941">
    <property type="entry name" value="PP_kinase_C_1"/>
    <property type="match status" value="1"/>
</dbReference>
<evidence type="ECO:0000256" key="1">
    <source>
        <dbReference type="ARBA" id="ARBA00022553"/>
    </source>
</evidence>
<dbReference type="PANTHER" id="PTHR30218">
    <property type="entry name" value="POLYPHOSPHATE KINASE"/>
    <property type="match status" value="1"/>
</dbReference>
<name>A0A1M7AUN8_9FLAO</name>
<dbReference type="EMBL" id="BMFL01000003">
    <property type="protein sequence ID" value="GGE91348.1"/>
    <property type="molecule type" value="Genomic_DNA"/>
</dbReference>
<feature type="active site" description="Phosphohistidine intermediate" evidence="6">
    <location>
        <position position="432"/>
    </location>
</feature>
<dbReference type="GO" id="GO:0008976">
    <property type="term" value="F:polyphosphate kinase activity"/>
    <property type="evidence" value="ECO:0007669"/>
    <property type="project" value="UniProtKB-UniRule"/>
</dbReference>
<dbReference type="SUPFAM" id="SSF56024">
    <property type="entry name" value="Phospholipase D/nuclease"/>
    <property type="match status" value="2"/>
</dbReference>
<gene>
    <name evidence="6 12" type="primary">ppk</name>
    <name evidence="12" type="ORF">GCM10010984_06360</name>
    <name evidence="13" type="ORF">SAMN05443634_109165</name>
</gene>
<keyword evidence="3 6" id="KW-0547">Nucleotide-binding</keyword>
<dbReference type="GO" id="GO:0005524">
    <property type="term" value="F:ATP binding"/>
    <property type="evidence" value="ECO:0007669"/>
    <property type="project" value="UniProtKB-KW"/>
</dbReference>
<reference evidence="14" key="3">
    <citation type="submission" date="2016-11" db="EMBL/GenBank/DDBJ databases">
        <authorList>
            <person name="Varghese N."/>
            <person name="Submissions S."/>
        </authorList>
    </citation>
    <scope>NUCLEOTIDE SEQUENCE [LARGE SCALE GENOMIC DNA]</scope>
    <source>
        <strain evidence="14">DSM 27989</strain>
    </source>
</reference>
<dbReference type="SUPFAM" id="SSF140356">
    <property type="entry name" value="PPK N-terminal domain-like"/>
    <property type="match status" value="1"/>
</dbReference>
<dbReference type="Pfam" id="PF13089">
    <property type="entry name" value="PP_kinase_N"/>
    <property type="match status" value="1"/>
</dbReference>
<reference evidence="13" key="2">
    <citation type="submission" date="2016-11" db="EMBL/GenBank/DDBJ databases">
        <authorList>
            <person name="Jaros S."/>
            <person name="Januszkiewicz K."/>
            <person name="Wedrychowicz H."/>
        </authorList>
    </citation>
    <scope>NUCLEOTIDE SEQUENCE [LARGE SCALE GENOMIC DNA]</scope>
    <source>
        <strain evidence="13">DSM 27989</strain>
    </source>
</reference>
<dbReference type="Pfam" id="PF13090">
    <property type="entry name" value="PP_kinase_C"/>
    <property type="match status" value="1"/>
</dbReference>
<comment type="catalytic activity">
    <reaction evidence="6 7">
        <text>[phosphate](n) + ATP = [phosphate](n+1) + ADP</text>
        <dbReference type="Rhea" id="RHEA:19573"/>
        <dbReference type="Rhea" id="RHEA-COMP:9859"/>
        <dbReference type="Rhea" id="RHEA-COMP:14280"/>
        <dbReference type="ChEBI" id="CHEBI:16838"/>
        <dbReference type="ChEBI" id="CHEBI:30616"/>
        <dbReference type="ChEBI" id="CHEBI:456216"/>
        <dbReference type="EC" id="2.7.4.1"/>
    </reaction>
</comment>
<reference evidence="12" key="5">
    <citation type="submission" date="2024-05" db="EMBL/GenBank/DDBJ databases">
        <authorList>
            <person name="Sun Q."/>
            <person name="Zhou Y."/>
        </authorList>
    </citation>
    <scope>NUCLEOTIDE SEQUENCE</scope>
    <source>
        <strain evidence="12">CGMCC 1.12707</strain>
    </source>
</reference>
<dbReference type="SUPFAM" id="SSF143724">
    <property type="entry name" value="PHP14-like"/>
    <property type="match status" value="1"/>
</dbReference>
<keyword evidence="2 6" id="KW-0808">Transferase</keyword>
<keyword evidence="5 6" id="KW-0067">ATP-binding</keyword>
<dbReference type="OrthoDB" id="9761456at2"/>
<keyword evidence="4 6" id="KW-0418">Kinase</keyword>